<evidence type="ECO:0000313" key="3">
    <source>
        <dbReference type="WBParaSite" id="PgR101_g005_t02"/>
    </source>
</evidence>
<evidence type="ECO:0000256" key="1">
    <source>
        <dbReference type="SAM" id="MobiDB-lite"/>
    </source>
</evidence>
<protein>
    <submittedName>
        <fullName evidence="3">Uncharacterized protein</fullName>
    </submittedName>
</protein>
<evidence type="ECO:0000313" key="2">
    <source>
        <dbReference type="Proteomes" id="UP000887569"/>
    </source>
</evidence>
<reference evidence="3" key="1">
    <citation type="submission" date="2022-11" db="UniProtKB">
        <authorList>
            <consortium name="WormBaseParasite"/>
        </authorList>
    </citation>
    <scope>IDENTIFICATION</scope>
</reference>
<sequence>MEDLDMVLHLLKDTSYTAGLEELSQGSSRATNPEATQQANTEGLLEPKEELNSQDTSNSIRNFKLSEEELKECFNAVYGC</sequence>
<keyword evidence="2" id="KW-1185">Reference proteome</keyword>
<dbReference type="AlphaFoldDB" id="A0A915C8G6"/>
<feature type="compositionally biased region" description="Polar residues" evidence="1">
    <location>
        <begin position="24"/>
        <end position="41"/>
    </location>
</feature>
<proteinExistence type="predicted"/>
<feature type="region of interest" description="Disordered" evidence="1">
    <location>
        <begin position="22"/>
        <end position="57"/>
    </location>
</feature>
<accession>A0A915C8G6</accession>
<dbReference type="WBParaSite" id="PgR101_g005_t02">
    <property type="protein sequence ID" value="PgR101_g005_t02"/>
    <property type="gene ID" value="PgR101_g005"/>
</dbReference>
<name>A0A915C8G6_PARUN</name>
<organism evidence="2 3">
    <name type="scientific">Parascaris univalens</name>
    <name type="common">Nematode worm</name>
    <dbReference type="NCBI Taxonomy" id="6257"/>
    <lineage>
        <taxon>Eukaryota</taxon>
        <taxon>Metazoa</taxon>
        <taxon>Ecdysozoa</taxon>
        <taxon>Nematoda</taxon>
        <taxon>Chromadorea</taxon>
        <taxon>Rhabditida</taxon>
        <taxon>Spirurina</taxon>
        <taxon>Ascaridomorpha</taxon>
        <taxon>Ascaridoidea</taxon>
        <taxon>Ascarididae</taxon>
        <taxon>Parascaris</taxon>
    </lineage>
</organism>
<dbReference type="Proteomes" id="UP000887569">
    <property type="component" value="Unplaced"/>
</dbReference>